<feature type="domain" description="Piwi" evidence="1">
    <location>
        <begin position="28"/>
        <end position="182"/>
    </location>
</feature>
<name>A0A815V6K7_9BILA</name>
<comment type="caution">
    <text evidence="3">The sequence shown here is derived from an EMBL/GenBank/DDBJ whole genome shotgun (WGS) entry which is preliminary data.</text>
</comment>
<organism evidence="3 4">
    <name type="scientific">Adineta steineri</name>
    <dbReference type="NCBI Taxonomy" id="433720"/>
    <lineage>
        <taxon>Eukaryota</taxon>
        <taxon>Metazoa</taxon>
        <taxon>Spiralia</taxon>
        <taxon>Gnathifera</taxon>
        <taxon>Rotifera</taxon>
        <taxon>Eurotatoria</taxon>
        <taxon>Bdelloidea</taxon>
        <taxon>Adinetida</taxon>
        <taxon>Adinetidae</taxon>
        <taxon>Adineta</taxon>
    </lineage>
</organism>
<dbReference type="OrthoDB" id="10053255at2759"/>
<dbReference type="InterPro" id="IPR036397">
    <property type="entry name" value="RNaseH_sf"/>
</dbReference>
<dbReference type="SUPFAM" id="SSF53098">
    <property type="entry name" value="Ribonuclease H-like"/>
    <property type="match status" value="1"/>
</dbReference>
<evidence type="ECO:0000259" key="1">
    <source>
        <dbReference type="Pfam" id="PF02171"/>
    </source>
</evidence>
<gene>
    <name evidence="2" type="ORF">BJG266_LOCUS28652</name>
    <name evidence="3" type="ORF">QVE165_LOCUS44994</name>
</gene>
<dbReference type="Gene3D" id="3.30.420.10">
    <property type="entry name" value="Ribonuclease H-like superfamily/Ribonuclease H"/>
    <property type="match status" value="1"/>
</dbReference>
<dbReference type="Pfam" id="PF02171">
    <property type="entry name" value="Piwi"/>
    <property type="match status" value="1"/>
</dbReference>
<dbReference type="Proteomes" id="UP000663832">
    <property type="component" value="Unassembled WGS sequence"/>
</dbReference>
<dbReference type="InterPro" id="IPR012337">
    <property type="entry name" value="RNaseH-like_sf"/>
</dbReference>
<dbReference type="InterPro" id="IPR003165">
    <property type="entry name" value="Piwi"/>
</dbReference>
<evidence type="ECO:0000313" key="4">
    <source>
        <dbReference type="Proteomes" id="UP000663832"/>
    </source>
</evidence>
<dbReference type="AlphaFoldDB" id="A0A815V6K7"/>
<keyword evidence="4" id="KW-1185">Reference proteome</keyword>
<dbReference type="GO" id="GO:0003676">
    <property type="term" value="F:nucleic acid binding"/>
    <property type="evidence" value="ECO:0007669"/>
    <property type="project" value="InterPro"/>
</dbReference>
<dbReference type="Proteomes" id="UP000663877">
    <property type="component" value="Unassembled WGS sequence"/>
</dbReference>
<proteinExistence type="predicted"/>
<evidence type="ECO:0000313" key="3">
    <source>
        <dbReference type="EMBL" id="CAF1523952.1"/>
    </source>
</evidence>
<dbReference type="EMBL" id="CAJNOM010000618">
    <property type="protein sequence ID" value="CAF1523952.1"/>
    <property type="molecule type" value="Genomic_DNA"/>
</dbReference>
<dbReference type="EMBL" id="CAJNOI010000301">
    <property type="protein sequence ID" value="CAF1233556.1"/>
    <property type="molecule type" value="Genomic_DNA"/>
</dbReference>
<sequence length="239" mass="27676">MQSELLSLLYDDITKSHELLYPTNDEYLTTIKCIVNKLRIPSSSLHYSINIVEKLNTKLDNSHQLIPLTPINSPTSPSDSFMFFGLGSTNTIILSEKLTIPFITGSCVSMRLEYSIRILKPIQAREKSINLYMKDLHTKFAELILEYFEHNRQLPNKLVFYKIDVGNRLDSELNIIKQCCTRTVINTDIVAPNEINFYITSHATVQGLSKIILYYVLINERILDENGKNRLHYYFCFKI</sequence>
<accession>A0A815V6K7</accession>
<evidence type="ECO:0000313" key="2">
    <source>
        <dbReference type="EMBL" id="CAF1233556.1"/>
    </source>
</evidence>
<reference evidence="3" key="1">
    <citation type="submission" date="2021-02" db="EMBL/GenBank/DDBJ databases">
        <authorList>
            <person name="Nowell W R."/>
        </authorList>
    </citation>
    <scope>NUCLEOTIDE SEQUENCE</scope>
</reference>
<protein>
    <recommendedName>
        <fullName evidence="1">Piwi domain-containing protein</fullName>
    </recommendedName>
</protein>